<comment type="caution">
    <text evidence="11">The sequence shown here is derived from an EMBL/GenBank/DDBJ whole genome shotgun (WGS) entry which is preliminary data.</text>
</comment>
<comment type="similarity">
    <text evidence="4">Belongs to the purine/pyrimidine phosphoribosyltransferase family.</text>
</comment>
<comment type="catalytic activity">
    <reaction evidence="1">
        <text>AMP + diphosphate = 5-phospho-alpha-D-ribose 1-diphosphate + adenine</text>
        <dbReference type="Rhea" id="RHEA:16609"/>
        <dbReference type="ChEBI" id="CHEBI:16708"/>
        <dbReference type="ChEBI" id="CHEBI:33019"/>
        <dbReference type="ChEBI" id="CHEBI:58017"/>
        <dbReference type="ChEBI" id="CHEBI:456215"/>
        <dbReference type="EC" id="2.4.2.7"/>
    </reaction>
</comment>
<dbReference type="EC" id="2.4.2.7" evidence="6"/>
<sequence>MFAAENGLKGDPRFQAISQAIRVVPHFPKPGIMFQDITTLLLDHKAYKDTVDIFVDRYREGFFFDIFVNRYIDMDISVVAGVEARGFMFGPSIALAIGAKFVPLRKPKKLPGEVISEAYVPARAVVSLVNQLPGTISPQLFSYDMFFNVRLLDGIQLTGTIPDSLGSVQTLEVLYLSNNSLDPSEAPIWFSTLPSLTTLVMEFGSLEGRVPEKLFSFSQIQQVKLRNNMFNGSLSFGDSFGSQLQLVDLENNQITSATLSSSYTNTLILVGNPVCTALPNTNYCQLQQQSTKPYSTSLSRCGSKSCPADQKLCPQSCKCAYPYEGTIYFRGPSFRALTDVKLFHSLEVLPQILLVQKVF</sequence>
<evidence type="ECO:0000256" key="1">
    <source>
        <dbReference type="ARBA" id="ARBA00000868"/>
    </source>
</evidence>
<dbReference type="Proteomes" id="UP001168877">
    <property type="component" value="Unassembled WGS sequence"/>
</dbReference>
<organism evidence="11 12">
    <name type="scientific">Acer saccharum</name>
    <name type="common">Sugar maple</name>
    <dbReference type="NCBI Taxonomy" id="4024"/>
    <lineage>
        <taxon>Eukaryota</taxon>
        <taxon>Viridiplantae</taxon>
        <taxon>Streptophyta</taxon>
        <taxon>Embryophyta</taxon>
        <taxon>Tracheophyta</taxon>
        <taxon>Spermatophyta</taxon>
        <taxon>Magnoliopsida</taxon>
        <taxon>eudicotyledons</taxon>
        <taxon>Gunneridae</taxon>
        <taxon>Pentapetalae</taxon>
        <taxon>rosids</taxon>
        <taxon>malvids</taxon>
        <taxon>Sapindales</taxon>
        <taxon>Sapindaceae</taxon>
        <taxon>Hippocastanoideae</taxon>
        <taxon>Acereae</taxon>
        <taxon>Acer</taxon>
    </lineage>
</organism>
<dbReference type="GO" id="GO:0006166">
    <property type="term" value="P:purine ribonucleoside salvage"/>
    <property type="evidence" value="ECO:0007669"/>
    <property type="project" value="UniProtKB-KW"/>
</dbReference>
<evidence type="ECO:0000256" key="5">
    <source>
        <dbReference type="ARBA" id="ARBA00011738"/>
    </source>
</evidence>
<evidence type="ECO:0000256" key="8">
    <source>
        <dbReference type="ARBA" id="ARBA00022676"/>
    </source>
</evidence>
<reference evidence="11" key="2">
    <citation type="submission" date="2023-06" db="EMBL/GenBank/DDBJ databases">
        <authorList>
            <person name="Swenson N.G."/>
            <person name="Wegrzyn J.L."/>
            <person name="Mcevoy S.L."/>
        </authorList>
    </citation>
    <scope>NUCLEOTIDE SEQUENCE</scope>
    <source>
        <strain evidence="11">NS2018</strain>
        <tissue evidence="11">Leaf</tissue>
    </source>
</reference>
<comment type="subcellular location">
    <subcellularLocation>
        <location evidence="2">Cytoplasm</location>
    </subcellularLocation>
</comment>
<dbReference type="EMBL" id="JAUESC010000388">
    <property type="protein sequence ID" value="KAK0570538.1"/>
    <property type="molecule type" value="Genomic_DNA"/>
</dbReference>
<evidence type="ECO:0000256" key="6">
    <source>
        <dbReference type="ARBA" id="ARBA00011893"/>
    </source>
</evidence>
<evidence type="ECO:0000256" key="10">
    <source>
        <dbReference type="ARBA" id="ARBA00022726"/>
    </source>
</evidence>
<dbReference type="Gene3D" id="3.80.10.10">
    <property type="entry name" value="Ribonuclease Inhibitor"/>
    <property type="match status" value="1"/>
</dbReference>
<evidence type="ECO:0000256" key="4">
    <source>
        <dbReference type="ARBA" id="ARBA00008391"/>
    </source>
</evidence>
<dbReference type="InterPro" id="IPR032675">
    <property type="entry name" value="LRR_dom_sf"/>
</dbReference>
<dbReference type="InterPro" id="IPR029057">
    <property type="entry name" value="PRTase-like"/>
</dbReference>
<dbReference type="SUPFAM" id="SSF53271">
    <property type="entry name" value="PRTase-like"/>
    <property type="match status" value="1"/>
</dbReference>
<protein>
    <recommendedName>
        <fullName evidence="6">adenine phosphoribosyltransferase</fullName>
        <ecNumber evidence="6">2.4.2.7</ecNumber>
    </recommendedName>
</protein>
<proteinExistence type="inferred from homology"/>
<evidence type="ECO:0000313" key="12">
    <source>
        <dbReference type="Proteomes" id="UP001168877"/>
    </source>
</evidence>
<evidence type="ECO:0000256" key="2">
    <source>
        <dbReference type="ARBA" id="ARBA00004496"/>
    </source>
</evidence>
<dbReference type="PANTHER" id="PTHR11776:SF22">
    <property type="entry name" value="ADENINE PHOSPHORIBOSYLTRANSFERASE 5"/>
    <property type="match status" value="1"/>
</dbReference>
<dbReference type="PANTHER" id="PTHR11776">
    <property type="entry name" value="ADENINE PHOSPHORIBOSYLTRANSFERASE"/>
    <property type="match status" value="1"/>
</dbReference>
<name>A0AA39VAG7_ACESA</name>
<dbReference type="GO" id="GO:0003999">
    <property type="term" value="F:adenine phosphoribosyltransferase activity"/>
    <property type="evidence" value="ECO:0007669"/>
    <property type="project" value="UniProtKB-EC"/>
</dbReference>
<gene>
    <name evidence="11" type="ORF">LWI29_002943</name>
</gene>
<keyword evidence="10" id="KW-0660">Purine salvage</keyword>
<dbReference type="SUPFAM" id="SSF52058">
    <property type="entry name" value="L domain-like"/>
    <property type="match status" value="1"/>
</dbReference>
<evidence type="ECO:0000313" key="11">
    <source>
        <dbReference type="EMBL" id="KAK0570538.1"/>
    </source>
</evidence>
<reference evidence="11" key="1">
    <citation type="journal article" date="2022" name="Plant J.">
        <title>Strategies of tolerance reflected in two North American maple genomes.</title>
        <authorList>
            <person name="McEvoy S.L."/>
            <person name="Sezen U.U."/>
            <person name="Trouern-Trend A."/>
            <person name="McMahon S.M."/>
            <person name="Schaberg P.G."/>
            <person name="Yang J."/>
            <person name="Wegrzyn J.L."/>
            <person name="Swenson N.G."/>
        </authorList>
    </citation>
    <scope>NUCLEOTIDE SEQUENCE</scope>
    <source>
        <tissue evidence="11">Leaf</tissue>
    </source>
</reference>
<dbReference type="CDD" id="cd06223">
    <property type="entry name" value="PRTases_typeI"/>
    <property type="match status" value="1"/>
</dbReference>
<evidence type="ECO:0000256" key="7">
    <source>
        <dbReference type="ARBA" id="ARBA00022490"/>
    </source>
</evidence>
<keyword evidence="9" id="KW-0808">Transferase</keyword>
<comment type="subunit">
    <text evidence="5">Homodimer.</text>
</comment>
<accession>A0AA39VAG7</accession>
<dbReference type="InterPro" id="IPR000836">
    <property type="entry name" value="PRTase_dom"/>
</dbReference>
<keyword evidence="12" id="KW-1185">Reference proteome</keyword>
<dbReference type="GO" id="GO:0005829">
    <property type="term" value="C:cytosol"/>
    <property type="evidence" value="ECO:0007669"/>
    <property type="project" value="TreeGrafter"/>
</dbReference>
<dbReference type="Gene3D" id="3.40.50.2020">
    <property type="match status" value="1"/>
</dbReference>
<keyword evidence="8" id="KW-0328">Glycosyltransferase</keyword>
<comment type="pathway">
    <text evidence="3">Purine metabolism; AMP biosynthesis via salvage pathway; AMP from adenine: step 1/1.</text>
</comment>
<evidence type="ECO:0000256" key="3">
    <source>
        <dbReference type="ARBA" id="ARBA00004659"/>
    </source>
</evidence>
<dbReference type="InterPro" id="IPR050120">
    <property type="entry name" value="Adenine_PRTase"/>
</dbReference>
<keyword evidence="7" id="KW-0963">Cytoplasm</keyword>
<dbReference type="AlphaFoldDB" id="A0AA39VAG7"/>
<evidence type="ECO:0000256" key="9">
    <source>
        <dbReference type="ARBA" id="ARBA00022679"/>
    </source>
</evidence>